<evidence type="ECO:0000259" key="1">
    <source>
        <dbReference type="Pfam" id="PF01937"/>
    </source>
</evidence>
<dbReference type="PIRSF" id="PIRSF006593">
    <property type="entry name" value="UCP006593"/>
    <property type="match status" value="1"/>
</dbReference>
<dbReference type="InterPro" id="IPR014444">
    <property type="entry name" value="PH1575-like"/>
</dbReference>
<dbReference type="Gene3D" id="3.40.50.10880">
    <property type="entry name" value="Uncharacterised protein PF01937, DUF89, domain 3"/>
    <property type="match status" value="1"/>
</dbReference>
<dbReference type="OrthoDB" id="359165at2157"/>
<dbReference type="InterPro" id="IPR002791">
    <property type="entry name" value="ARMT1-like_metal-bd"/>
</dbReference>
<proteinExistence type="predicted"/>
<dbReference type="SUPFAM" id="SSF111321">
    <property type="entry name" value="AF1104-like"/>
    <property type="match status" value="1"/>
</dbReference>
<dbReference type="Proteomes" id="UP000077066">
    <property type="component" value="Unassembled WGS sequence"/>
</dbReference>
<dbReference type="PATRIC" id="fig|55758.3.peg.604"/>
<dbReference type="AlphaFoldDB" id="A0A166E2J4"/>
<evidence type="ECO:0000313" key="3">
    <source>
        <dbReference type="Proteomes" id="UP000077066"/>
    </source>
</evidence>
<dbReference type="EMBL" id="LWMT01000076">
    <property type="protein sequence ID" value="KZX16209.1"/>
    <property type="molecule type" value="Genomic_DNA"/>
</dbReference>
<reference evidence="2 3" key="1">
    <citation type="submission" date="2016-04" db="EMBL/GenBank/DDBJ databases">
        <title>Genome sequence of Methanobrevibacter filiformis DSM 11501.</title>
        <authorList>
            <person name="Poehlein A."/>
            <person name="Seedorf H."/>
            <person name="Daniel R."/>
        </authorList>
    </citation>
    <scope>NUCLEOTIDE SEQUENCE [LARGE SCALE GENOMIC DNA]</scope>
    <source>
        <strain evidence="2 3">DSM 11501</strain>
    </source>
</reference>
<sequence>MKVYYECGACFLRQAREAINLSTENNDLKIEITKSIFKYMAENYEKGAQSNKIGTEMHRLIKEKTGCYDPYKKEKILGNEIAVKLLPKVKEILKKDNSLENYVKIAIVGNILDFGGLGLETNLEEIMLENLEKNLTINDNAEFEKAIENVDSVLYLADNTGEIVFDKLFIEKLKNDYGVNVTVALKEKPILNDALVEDGLSIGLDNISTLVSTGTDSVGIVYDDISEEFKEIFKNHEFIITKGHGNYEGITEIPKEVLKDKDIFTLLAVKCPALSQDIGVKERDMVFSKLKV</sequence>
<dbReference type="Gene3D" id="1.10.8.380">
    <property type="entry name" value="Uncharacterised protein PF01937, DUF89, domain 1"/>
    <property type="match status" value="1"/>
</dbReference>
<evidence type="ECO:0000313" key="2">
    <source>
        <dbReference type="EMBL" id="KZX16209.1"/>
    </source>
</evidence>
<protein>
    <recommendedName>
        <fullName evidence="1">Damage-control phosphatase ARMT1-like metal-binding domain-containing protein</fullName>
    </recommendedName>
</protein>
<dbReference type="InterPro" id="IPR036075">
    <property type="entry name" value="ARMT-1-like_metal-bd_sf"/>
</dbReference>
<gene>
    <name evidence="2" type="ORF">MBFIL_05390</name>
</gene>
<dbReference type="RefSeq" id="WP_066971259.1">
    <property type="nucleotide sequence ID" value="NZ_LWMT01000076.1"/>
</dbReference>
<accession>A0A166E2J4</accession>
<feature type="domain" description="Damage-control phosphatase ARMT1-like metal-binding" evidence="1">
    <location>
        <begin position="4"/>
        <end position="286"/>
    </location>
</feature>
<dbReference type="Gene3D" id="1.10.285.20">
    <property type="entry name" value="Uncharacterised protein PF01937, DUF89, domain 2"/>
    <property type="match status" value="1"/>
</dbReference>
<dbReference type="STRING" id="55758.MBFIL_05390"/>
<keyword evidence="3" id="KW-1185">Reference proteome</keyword>
<dbReference type="Pfam" id="PF01937">
    <property type="entry name" value="ARMT1-like_dom"/>
    <property type="match status" value="1"/>
</dbReference>
<name>A0A166E2J4_9EURY</name>
<comment type="caution">
    <text evidence="2">The sequence shown here is derived from an EMBL/GenBank/DDBJ whole genome shotgun (WGS) entry which is preliminary data.</text>
</comment>
<organism evidence="2 3">
    <name type="scientific">Methanobrevibacter filiformis</name>
    <dbReference type="NCBI Taxonomy" id="55758"/>
    <lineage>
        <taxon>Archaea</taxon>
        <taxon>Methanobacteriati</taxon>
        <taxon>Methanobacteriota</taxon>
        <taxon>Methanomada group</taxon>
        <taxon>Methanobacteria</taxon>
        <taxon>Methanobacteriales</taxon>
        <taxon>Methanobacteriaceae</taxon>
        <taxon>Methanobrevibacter</taxon>
    </lineage>
</organism>